<evidence type="ECO:0000256" key="2">
    <source>
        <dbReference type="SAM" id="MobiDB-lite"/>
    </source>
</evidence>
<dbReference type="InterPro" id="IPR015425">
    <property type="entry name" value="FH2_Formin"/>
</dbReference>
<dbReference type="PANTHER" id="PTHR45725:SF1">
    <property type="entry name" value="DISHEVELLED ASSOCIATED ACTIVATOR OF MORPHOGENESIS, ISOFORM D"/>
    <property type="match status" value="1"/>
</dbReference>
<organism evidence="4 5">
    <name type="scientific">Amphimedon queenslandica</name>
    <name type="common">Sponge</name>
    <dbReference type="NCBI Taxonomy" id="400682"/>
    <lineage>
        <taxon>Eukaryota</taxon>
        <taxon>Metazoa</taxon>
        <taxon>Porifera</taxon>
        <taxon>Demospongiae</taxon>
        <taxon>Heteroscleromorpha</taxon>
        <taxon>Haplosclerida</taxon>
        <taxon>Niphatidae</taxon>
        <taxon>Amphimedon</taxon>
    </lineage>
</organism>
<dbReference type="Pfam" id="PF02181">
    <property type="entry name" value="FH2"/>
    <property type="match status" value="1"/>
</dbReference>
<sequence length="421" mass="48896">MASLLQKKTAYTPAYVNLVSLLYHCLLLPVGDPNYDKYWRLIDRMLLKYVPTKEEIETLRENLSEFDSFSRADKFMLEMSNVPRYDKRLKALSFTKTFNDRITEIRPAIEDITSSCHELLMSDKLRKLLEVILAFGNIMNRGLRGNAFGFKLSSLNRIIDTKSTTDNEMTLLHYLVQMLEAKFPDVLTLETDLPHINNACKVDLVELEKEFREIKRELANIKEELDYHKANPSDEESDNFVAAVEEFALHSAITVREMDHFFRDMKEQFFKALHYFGEDPKGKDQSPMKFFGVFSKFLKSLSEAHIHLITMRRKKEEEEKRKKDEEQRKVDTLKRRKARQQARLSLMASTSEGGGASDDLEGNLDELIARLQSGEPWNNYHGKKRNRRASSGSTLSKVWMQVSRERMDTPDGNGIQQDEVS</sequence>
<feature type="domain" description="FH2" evidence="3">
    <location>
        <begin position="1"/>
        <end position="327"/>
    </location>
</feature>
<dbReference type="GeneID" id="100639356"/>
<dbReference type="SUPFAM" id="SSF101447">
    <property type="entry name" value="Formin homology 2 domain (FH2 domain)"/>
    <property type="match status" value="1"/>
</dbReference>
<dbReference type="EnsemblMetazoa" id="XM_019995735.1">
    <property type="protein sequence ID" value="XP_019851294.1"/>
    <property type="gene ID" value="LOC100639356"/>
</dbReference>
<dbReference type="RefSeq" id="XP_019851294.1">
    <property type="nucleotide sequence ID" value="XM_019995735.1"/>
</dbReference>
<dbReference type="InterPro" id="IPR042201">
    <property type="entry name" value="FH2_Formin_sf"/>
</dbReference>
<protein>
    <recommendedName>
        <fullName evidence="3">FH2 domain-containing protein</fullName>
    </recommendedName>
</protein>
<name>A0AAN0J2N8_AMPQE</name>
<feature type="compositionally biased region" description="Basic and acidic residues" evidence="2">
    <location>
        <begin position="314"/>
        <end position="333"/>
    </location>
</feature>
<dbReference type="PROSITE" id="PS51444">
    <property type="entry name" value="FH2"/>
    <property type="match status" value="1"/>
</dbReference>
<accession>A0AAN0J2N8</accession>
<dbReference type="KEGG" id="aqu:100639356"/>
<evidence type="ECO:0000313" key="5">
    <source>
        <dbReference type="Proteomes" id="UP000007879"/>
    </source>
</evidence>
<proteinExistence type="predicted"/>
<dbReference type="Gene3D" id="1.20.58.2220">
    <property type="entry name" value="Formin, FH2 domain"/>
    <property type="match status" value="1"/>
</dbReference>
<dbReference type="Proteomes" id="UP000007879">
    <property type="component" value="Unassembled WGS sequence"/>
</dbReference>
<dbReference type="AlphaFoldDB" id="A0AAN0J2N8"/>
<reference evidence="4" key="2">
    <citation type="submission" date="2024-06" db="UniProtKB">
        <authorList>
            <consortium name="EnsemblMetazoa"/>
        </authorList>
    </citation>
    <scope>IDENTIFICATION</scope>
</reference>
<reference evidence="5" key="1">
    <citation type="journal article" date="2010" name="Nature">
        <title>The Amphimedon queenslandica genome and the evolution of animal complexity.</title>
        <authorList>
            <person name="Srivastava M."/>
            <person name="Simakov O."/>
            <person name="Chapman J."/>
            <person name="Fahey B."/>
            <person name="Gauthier M.E."/>
            <person name="Mitros T."/>
            <person name="Richards G.S."/>
            <person name="Conaco C."/>
            <person name="Dacre M."/>
            <person name="Hellsten U."/>
            <person name="Larroux C."/>
            <person name="Putnam N.H."/>
            <person name="Stanke M."/>
            <person name="Adamska M."/>
            <person name="Darling A."/>
            <person name="Degnan S.M."/>
            <person name="Oakley T.H."/>
            <person name="Plachetzki D.C."/>
            <person name="Zhai Y."/>
            <person name="Adamski M."/>
            <person name="Calcino A."/>
            <person name="Cummins S.F."/>
            <person name="Goodstein D.M."/>
            <person name="Harris C."/>
            <person name="Jackson D.J."/>
            <person name="Leys S.P."/>
            <person name="Shu S."/>
            <person name="Woodcroft B.J."/>
            <person name="Vervoort M."/>
            <person name="Kosik K.S."/>
            <person name="Manning G."/>
            <person name="Degnan B.M."/>
            <person name="Rokhsar D.S."/>
        </authorList>
    </citation>
    <scope>NUCLEOTIDE SEQUENCE [LARGE SCALE GENOMIC DNA]</scope>
</reference>
<dbReference type="InterPro" id="IPR051425">
    <property type="entry name" value="Formin_Homology"/>
</dbReference>
<keyword evidence="1" id="KW-0175">Coiled coil</keyword>
<feature type="region of interest" description="Disordered" evidence="2">
    <location>
        <begin position="373"/>
        <end position="421"/>
    </location>
</feature>
<feature type="coiled-coil region" evidence="1">
    <location>
        <begin position="197"/>
        <end position="231"/>
    </location>
</feature>
<evidence type="ECO:0000313" key="4">
    <source>
        <dbReference type="EnsemblMetazoa" id="XP_019851294.1"/>
    </source>
</evidence>
<keyword evidence="5" id="KW-1185">Reference proteome</keyword>
<dbReference type="PANTHER" id="PTHR45725">
    <property type="entry name" value="FORMIN HOMOLOGY 2 FAMILY MEMBER"/>
    <property type="match status" value="1"/>
</dbReference>
<dbReference type="SMART" id="SM00498">
    <property type="entry name" value="FH2"/>
    <property type="match status" value="1"/>
</dbReference>
<evidence type="ECO:0000259" key="3">
    <source>
        <dbReference type="PROSITE" id="PS51444"/>
    </source>
</evidence>
<evidence type="ECO:0000256" key="1">
    <source>
        <dbReference type="SAM" id="Coils"/>
    </source>
</evidence>
<feature type="region of interest" description="Disordered" evidence="2">
    <location>
        <begin position="314"/>
        <end position="361"/>
    </location>
</feature>